<dbReference type="GO" id="GO:0005737">
    <property type="term" value="C:cytoplasm"/>
    <property type="evidence" value="ECO:0007669"/>
    <property type="project" value="TreeGrafter"/>
</dbReference>
<evidence type="ECO:0000256" key="10">
    <source>
        <dbReference type="RuleBase" id="RU364040"/>
    </source>
</evidence>
<comment type="cofactor">
    <cofactor evidence="8 10">
        <name>Zn(2+)</name>
        <dbReference type="ChEBI" id="CHEBI:29105"/>
    </cofactor>
    <text evidence="8 10">Binds 1 zinc ion per subunit.</text>
</comment>
<feature type="domain" description="ERAP1-like C-terminal" evidence="12">
    <location>
        <begin position="485"/>
        <end position="799"/>
    </location>
</feature>
<dbReference type="PANTHER" id="PTHR11533">
    <property type="entry name" value="PROTEASE M1 ZINC METALLOPROTEASE"/>
    <property type="match status" value="1"/>
</dbReference>
<dbReference type="CDD" id="cd09601">
    <property type="entry name" value="M1_APN-Q_like"/>
    <property type="match status" value="1"/>
</dbReference>
<feature type="domain" description="Aminopeptidase N-like N-terminal" evidence="13">
    <location>
        <begin position="15"/>
        <end position="198"/>
    </location>
</feature>
<dbReference type="FunFam" id="2.60.40.1730:FF:000002">
    <property type="entry name" value="Aminopeptidase"/>
    <property type="match status" value="1"/>
</dbReference>
<name>D3BLZ8_HETP5</name>
<dbReference type="InterPro" id="IPR045357">
    <property type="entry name" value="Aminopeptidase_N-like_N"/>
</dbReference>
<sequence>MADKGDKLVLPECVVPHLYELHLTPNFNDFTFSGFVDISIRVLQPTKTIILHSIDLVLQSADIVSEQSAVSIEYYTPEQVAIINFKDELQPSDSNNKVLSIRFTGILNDKLNGFYRSSYQADGEQRYIATTQFAATDARRSFPCFDEPALKAIFRINLTVQSNHIALSNMQEKSITEHSENSTKTYLFEDTPVMSTYLVAFCVGEFDYVESKTKQGIRVRVYQVPGKKKDGETGDFALQIAVDSLSYFIEYFDIPYPLTKCDHVGIPDFAFGAMENWGLITYRESTILALKNTPVRRKQRIANVSQHSWETKSPTHLFPQWNVWIDYINNEAMELDCLANSHPVEVKVHSSSEIFEIFDTISYEKGSLIIRMLENRFGEQFRLGLSQYLKKHSYGNTTTEDLWQSISEVTGNQCQRLHEQLHQEIWLSAIEIQKKLSQRQFRLSGEEQPDDPIWNCFVQIETNNGSFNFLLDQKVKTFCIPEFQWMKPNFGQSGYFRIEYDSEMIKSLIPSIKSLSLPATDRLGILSDTFEMCRAGIAPISMFMDLVSGFINETESAIWDSIVSKLGQLYDLSLGSNYFEKFKTFLLQLYKPIATKVGFLPPKDSSEESSGQALLRERIHITLGQLGDLHVMIQSRTYFNEFRDALNKLQSDIKHYVLQTTVLHGNEVDQQCVIEEYRKSNVSADKNLYLRSLSSTTKPDLIKKALDFSLSSDVRSQDTYIGWAAIPTSAQPLVWDYFVSNFDSIKKVFGESRLIIRLISSSLPKRANATQIQFYQKFFSEHIIPVADRSTKQSLEDMENNERFFNSFNNVLGNWLNSNEK</sequence>
<gene>
    <name evidence="14" type="ORF">PPL_12205</name>
</gene>
<keyword evidence="2 10" id="KW-0031">Aminopeptidase</keyword>
<dbReference type="GO" id="GO:0006508">
    <property type="term" value="P:proteolysis"/>
    <property type="evidence" value="ECO:0007669"/>
    <property type="project" value="UniProtKB-KW"/>
</dbReference>
<dbReference type="Gene3D" id="1.10.390.10">
    <property type="entry name" value="Neutral Protease Domain 2"/>
    <property type="match status" value="1"/>
</dbReference>
<dbReference type="Gene3D" id="1.25.50.20">
    <property type="match status" value="1"/>
</dbReference>
<evidence type="ECO:0000313" key="15">
    <source>
        <dbReference type="Proteomes" id="UP000001396"/>
    </source>
</evidence>
<dbReference type="InterPro" id="IPR034016">
    <property type="entry name" value="M1_APN-typ"/>
</dbReference>
<dbReference type="Pfam" id="PF17900">
    <property type="entry name" value="Peptidase_M1_N"/>
    <property type="match status" value="1"/>
</dbReference>
<dbReference type="GO" id="GO:0005615">
    <property type="term" value="C:extracellular space"/>
    <property type="evidence" value="ECO:0007669"/>
    <property type="project" value="TreeGrafter"/>
</dbReference>
<keyword evidence="15" id="KW-1185">Reference proteome</keyword>
<dbReference type="PRINTS" id="PR00756">
    <property type="entry name" value="ALADIPTASE"/>
</dbReference>
<dbReference type="InterPro" id="IPR050344">
    <property type="entry name" value="Peptidase_M1_aminopeptidases"/>
</dbReference>
<evidence type="ECO:0000256" key="9">
    <source>
        <dbReference type="PIRSR" id="PIRSR634016-4"/>
    </source>
</evidence>
<comment type="caution">
    <text evidence="14">The sequence shown here is derived from an EMBL/GenBank/DDBJ whole genome shotgun (WGS) entry which is preliminary data.</text>
</comment>
<dbReference type="Gene3D" id="2.60.40.1910">
    <property type="match status" value="1"/>
</dbReference>
<dbReference type="Proteomes" id="UP000001396">
    <property type="component" value="Unassembled WGS sequence"/>
</dbReference>
<keyword evidence="6 8" id="KW-0862">Zinc</keyword>
<dbReference type="OMA" id="FIPCVDH"/>
<evidence type="ECO:0000259" key="11">
    <source>
        <dbReference type="Pfam" id="PF01433"/>
    </source>
</evidence>
<dbReference type="Gene3D" id="3.30.2010.30">
    <property type="match status" value="1"/>
</dbReference>
<dbReference type="GO" id="GO:0016020">
    <property type="term" value="C:membrane"/>
    <property type="evidence" value="ECO:0007669"/>
    <property type="project" value="TreeGrafter"/>
</dbReference>
<dbReference type="GeneID" id="31367672"/>
<keyword evidence="5 10" id="KW-0378">Hydrolase</keyword>
<evidence type="ECO:0000256" key="4">
    <source>
        <dbReference type="ARBA" id="ARBA00022723"/>
    </source>
</evidence>
<proteinExistence type="inferred from homology"/>
<dbReference type="Pfam" id="PF11838">
    <property type="entry name" value="ERAP1_C"/>
    <property type="match status" value="1"/>
</dbReference>
<reference evidence="14 15" key="1">
    <citation type="journal article" date="2011" name="Genome Res.">
        <title>Phylogeny-wide analysis of social amoeba genomes highlights ancient origins for complex intercellular communication.</title>
        <authorList>
            <person name="Heidel A.J."/>
            <person name="Lawal H.M."/>
            <person name="Felder M."/>
            <person name="Schilde C."/>
            <person name="Helps N.R."/>
            <person name="Tunggal B."/>
            <person name="Rivero F."/>
            <person name="John U."/>
            <person name="Schleicher M."/>
            <person name="Eichinger L."/>
            <person name="Platzer M."/>
            <person name="Noegel A.A."/>
            <person name="Schaap P."/>
            <person name="Gloeckner G."/>
        </authorList>
    </citation>
    <scope>NUCLEOTIDE SEQUENCE [LARGE SCALE GENOMIC DNA]</scope>
    <source>
        <strain evidence="15">ATCC 26659 / Pp 5 / PN500</strain>
    </source>
</reference>
<dbReference type="InterPro" id="IPR001930">
    <property type="entry name" value="Peptidase_M1"/>
</dbReference>
<keyword evidence="3 10" id="KW-0645">Protease</keyword>
<dbReference type="Pfam" id="PF01433">
    <property type="entry name" value="Peptidase_M1"/>
    <property type="match status" value="2"/>
</dbReference>
<feature type="site" description="Transition state stabilizer" evidence="9">
    <location>
        <position position="363"/>
    </location>
</feature>
<evidence type="ECO:0000259" key="13">
    <source>
        <dbReference type="Pfam" id="PF17900"/>
    </source>
</evidence>
<dbReference type="STRING" id="670386.D3BLZ8"/>
<dbReference type="AlphaFoldDB" id="D3BLZ8"/>
<dbReference type="RefSeq" id="XP_020429727.1">
    <property type="nucleotide sequence ID" value="XM_020582946.1"/>
</dbReference>
<evidence type="ECO:0000313" key="14">
    <source>
        <dbReference type="EMBL" id="EFA77599.1"/>
    </source>
</evidence>
<evidence type="ECO:0000259" key="12">
    <source>
        <dbReference type="Pfam" id="PF11838"/>
    </source>
</evidence>
<dbReference type="PANTHER" id="PTHR11533:SF174">
    <property type="entry name" value="PUROMYCIN-SENSITIVE AMINOPEPTIDASE-RELATED"/>
    <property type="match status" value="1"/>
</dbReference>
<feature type="domain" description="Peptidase M1 membrane alanine aminopeptidase" evidence="11">
    <location>
        <begin position="309"/>
        <end position="417"/>
    </location>
</feature>
<dbReference type="InterPro" id="IPR014782">
    <property type="entry name" value="Peptidase_M1_dom"/>
</dbReference>
<evidence type="ECO:0000256" key="8">
    <source>
        <dbReference type="PIRSR" id="PIRSR634016-3"/>
    </source>
</evidence>
<dbReference type="GO" id="GO:0070006">
    <property type="term" value="F:metalloaminopeptidase activity"/>
    <property type="evidence" value="ECO:0007669"/>
    <property type="project" value="TreeGrafter"/>
</dbReference>
<dbReference type="EMBL" id="ADBJ01000042">
    <property type="protein sequence ID" value="EFA77599.1"/>
    <property type="molecule type" value="Genomic_DNA"/>
</dbReference>
<dbReference type="EC" id="3.4.11.-" evidence="10"/>
<dbReference type="InterPro" id="IPR027268">
    <property type="entry name" value="Peptidase_M4/M1_CTD_sf"/>
</dbReference>
<keyword evidence="4 8" id="KW-0479">Metal-binding</keyword>
<dbReference type="InterPro" id="IPR024571">
    <property type="entry name" value="ERAP1-like_C_dom"/>
</dbReference>
<dbReference type="InterPro" id="IPR042097">
    <property type="entry name" value="Aminopeptidase_N-like_N_sf"/>
</dbReference>
<evidence type="ECO:0000256" key="6">
    <source>
        <dbReference type="ARBA" id="ARBA00022833"/>
    </source>
</evidence>
<dbReference type="InParanoid" id="D3BLZ8"/>
<dbReference type="GO" id="GO:0043171">
    <property type="term" value="P:peptide catabolic process"/>
    <property type="evidence" value="ECO:0007669"/>
    <property type="project" value="TreeGrafter"/>
</dbReference>
<dbReference type="SUPFAM" id="SSF63737">
    <property type="entry name" value="Leukotriene A4 hydrolase N-terminal domain"/>
    <property type="match status" value="1"/>
</dbReference>
<comment type="similarity">
    <text evidence="1 10">Belongs to the peptidase M1 family.</text>
</comment>
<accession>D3BLZ8</accession>
<organism evidence="14 15">
    <name type="scientific">Heterostelium pallidum (strain ATCC 26659 / Pp 5 / PN500)</name>
    <name type="common">Cellular slime mold</name>
    <name type="synonym">Polysphondylium pallidum</name>
    <dbReference type="NCBI Taxonomy" id="670386"/>
    <lineage>
        <taxon>Eukaryota</taxon>
        <taxon>Amoebozoa</taxon>
        <taxon>Evosea</taxon>
        <taxon>Eumycetozoa</taxon>
        <taxon>Dictyostelia</taxon>
        <taxon>Acytosteliales</taxon>
        <taxon>Acytosteliaceae</taxon>
        <taxon>Heterostelium</taxon>
    </lineage>
</organism>
<dbReference type="GO" id="GO:0042277">
    <property type="term" value="F:peptide binding"/>
    <property type="evidence" value="ECO:0007669"/>
    <property type="project" value="TreeGrafter"/>
</dbReference>
<evidence type="ECO:0000256" key="7">
    <source>
        <dbReference type="ARBA" id="ARBA00023049"/>
    </source>
</evidence>
<keyword evidence="7 10" id="KW-0482">Metalloprotease</keyword>
<evidence type="ECO:0000256" key="2">
    <source>
        <dbReference type="ARBA" id="ARBA00022438"/>
    </source>
</evidence>
<feature type="domain" description="Peptidase M1 membrane alanine aminopeptidase" evidence="11">
    <location>
        <begin position="236"/>
        <end position="307"/>
    </location>
</feature>
<evidence type="ECO:0000256" key="1">
    <source>
        <dbReference type="ARBA" id="ARBA00010136"/>
    </source>
</evidence>
<dbReference type="SUPFAM" id="SSF55486">
    <property type="entry name" value="Metalloproteases ('zincins'), catalytic domain"/>
    <property type="match status" value="1"/>
</dbReference>
<evidence type="ECO:0000256" key="3">
    <source>
        <dbReference type="ARBA" id="ARBA00022670"/>
    </source>
</evidence>
<protein>
    <recommendedName>
        <fullName evidence="10">Aminopeptidase</fullName>
        <ecNumber evidence="10">3.4.11.-</ecNumber>
    </recommendedName>
</protein>
<evidence type="ECO:0000256" key="5">
    <source>
        <dbReference type="ARBA" id="ARBA00022801"/>
    </source>
</evidence>
<dbReference type="GO" id="GO:0008270">
    <property type="term" value="F:zinc ion binding"/>
    <property type="evidence" value="ECO:0007669"/>
    <property type="project" value="UniProtKB-UniRule"/>
</dbReference>
<feature type="binding site" evidence="8">
    <location>
        <position position="307"/>
    </location>
    <ligand>
        <name>Zn(2+)</name>
        <dbReference type="ChEBI" id="CHEBI:29105"/>
        <note>catalytic</note>
    </ligand>
</feature>
<dbReference type="Gene3D" id="2.60.40.1730">
    <property type="entry name" value="tricorn interacting facor f3 domain"/>
    <property type="match status" value="1"/>
</dbReference>